<sequence>MALSPELKGRQLLLAAADEVRSRSEISDSRGRQVRWVAGEYGRALAHAEHPLTDDADAAALLARDAIDAYLALAARGELRVRRAARPESGEHSRQIRIEVLALLAQAMGVDADLPPQPDPARKDPVTKRARSLLRASLADLADRADALPGQIRMLAIGAMVADTGARSGELCACGINDLSPSMEEVRLVRRPQGWSEAEAYAEVLQLSGLCRAGLRRWLPERLALVERRNGSILALWVTLHGNHREGHPVPAGIPLQARGLARAWSQAVDAANATMAGEPSWTPLPTRMEQLRRGVSPKASPAPMRPDAERAAALLEDVARCGEELASARRSGEPGSTADLEARVAVRKAVREAWVEGVEHAVQLSVLADAGLDDNAGLAAAGWEPTLLAAVDCALGWGRASRQQAAAV</sequence>
<dbReference type="EMBL" id="JACMHY010000022">
    <property type="protein sequence ID" value="MBC2869820.1"/>
    <property type="molecule type" value="Genomic_DNA"/>
</dbReference>
<protein>
    <recommendedName>
        <fullName evidence="4">Integrase</fullName>
    </recommendedName>
</protein>
<comment type="caution">
    <text evidence="2">The sequence shown here is derived from an EMBL/GenBank/DDBJ whole genome shotgun (WGS) entry which is preliminary data.</text>
</comment>
<dbReference type="GO" id="GO:0006310">
    <property type="term" value="P:DNA recombination"/>
    <property type="evidence" value="ECO:0007669"/>
    <property type="project" value="UniProtKB-KW"/>
</dbReference>
<dbReference type="Gene3D" id="1.10.443.10">
    <property type="entry name" value="Intergrase catalytic core"/>
    <property type="match status" value="1"/>
</dbReference>
<keyword evidence="3" id="KW-1185">Reference proteome</keyword>
<dbReference type="GO" id="GO:0015074">
    <property type="term" value="P:DNA integration"/>
    <property type="evidence" value="ECO:0007669"/>
    <property type="project" value="InterPro"/>
</dbReference>
<dbReference type="InterPro" id="IPR013762">
    <property type="entry name" value="Integrase-like_cat_sf"/>
</dbReference>
<organism evidence="2 3">
    <name type="scientific">Streptomyces mexicanus</name>
    <dbReference type="NCBI Taxonomy" id="178566"/>
    <lineage>
        <taxon>Bacteria</taxon>
        <taxon>Bacillati</taxon>
        <taxon>Actinomycetota</taxon>
        <taxon>Actinomycetes</taxon>
        <taxon>Kitasatosporales</taxon>
        <taxon>Streptomycetaceae</taxon>
        <taxon>Streptomyces</taxon>
    </lineage>
</organism>
<evidence type="ECO:0000313" key="2">
    <source>
        <dbReference type="EMBL" id="MBC2869820.1"/>
    </source>
</evidence>
<keyword evidence="1" id="KW-0233">DNA recombination</keyword>
<dbReference type="AlphaFoldDB" id="A0A7X1I6R4"/>
<evidence type="ECO:0000313" key="3">
    <source>
        <dbReference type="Proteomes" id="UP000517694"/>
    </source>
</evidence>
<dbReference type="Proteomes" id="UP000517694">
    <property type="component" value="Unassembled WGS sequence"/>
</dbReference>
<dbReference type="RefSeq" id="WP_159665670.1">
    <property type="nucleotide sequence ID" value="NZ_JACMHY010000022.1"/>
</dbReference>
<dbReference type="InterPro" id="IPR011010">
    <property type="entry name" value="DNA_brk_join_enz"/>
</dbReference>
<dbReference type="SUPFAM" id="SSF56349">
    <property type="entry name" value="DNA breaking-rejoining enzymes"/>
    <property type="match status" value="1"/>
</dbReference>
<evidence type="ECO:0008006" key="4">
    <source>
        <dbReference type="Google" id="ProtNLM"/>
    </source>
</evidence>
<evidence type="ECO:0000256" key="1">
    <source>
        <dbReference type="ARBA" id="ARBA00023172"/>
    </source>
</evidence>
<dbReference type="OrthoDB" id="4325152at2"/>
<accession>A0A7X1I6R4</accession>
<dbReference type="GO" id="GO:0003677">
    <property type="term" value="F:DNA binding"/>
    <property type="evidence" value="ECO:0007669"/>
    <property type="project" value="InterPro"/>
</dbReference>
<gene>
    <name evidence="2" type="ORF">H1R13_34175</name>
</gene>
<name>A0A7X1I6R4_9ACTN</name>
<reference evidence="2 3" key="1">
    <citation type="submission" date="2020-08" db="EMBL/GenBank/DDBJ databases">
        <title>Whole-Genome Sequence of French Clinical Streptomyces mexicanus Strain Q0842.</title>
        <authorList>
            <person name="Boxberger M."/>
            <person name="La Scola B."/>
        </authorList>
    </citation>
    <scope>NUCLEOTIDE SEQUENCE [LARGE SCALE GENOMIC DNA]</scope>
    <source>
        <strain evidence="2 3">Marseille-Q0842</strain>
    </source>
</reference>
<proteinExistence type="predicted"/>